<evidence type="ECO:0000259" key="1">
    <source>
        <dbReference type="SMART" id="SM00829"/>
    </source>
</evidence>
<sequence>MVPPPAVAVAHRRCRKAWCQNLSPPIPTLGAQPEECPGDHHHSLPQQRPCDHASARCACADPGAIACGHVCGLQRWLAWRWSPHRACRPFRQPGRPTRRGSRLPGHIRTHLCHRSTAPMKRLQYNRYGGQDVMQLADVALAAPAKGQVAVKVKYAAINPVDWKMRNGVMKIVTGRQFPRAMGMDFSGMVLAVGEGVARFKPGDAVFGLARFKECGALAEAVITTEENLVSKPDSVSYESAACLGTPGVTAWNGLVDKAALKKGQHVFVNGCAGAVGEAAVQLAQLLGATVSGSCSAGSMERAGSLGLKQVYDYRVTRPDDIRERFDVIFDTSAVMKAATGLALLRDKRGSLLDLEPDLGKFVRAVVDRRFKLVFCKPSAAILAHLANAANAGTFGLPIGEIVPLEGAIDLMNALESGQKRPGKGLVRMD</sequence>
<dbReference type="InterPro" id="IPR013154">
    <property type="entry name" value="ADH-like_N"/>
</dbReference>
<accession>A0AAU7P9M2</accession>
<dbReference type="GO" id="GO:0016491">
    <property type="term" value="F:oxidoreductase activity"/>
    <property type="evidence" value="ECO:0007669"/>
    <property type="project" value="InterPro"/>
</dbReference>
<protein>
    <submittedName>
        <fullName evidence="2">NAD(P)-dependent alcohol dehydrogenase</fullName>
    </submittedName>
</protein>
<dbReference type="PANTHER" id="PTHR44013:SF1">
    <property type="entry name" value="ZINC-TYPE ALCOHOL DEHYDROGENASE-LIKE PROTEIN C16A3.02C"/>
    <property type="match status" value="1"/>
</dbReference>
<dbReference type="InterPro" id="IPR036291">
    <property type="entry name" value="NAD(P)-bd_dom_sf"/>
</dbReference>
<proteinExistence type="predicted"/>
<organism evidence="2">
    <name type="scientific">Xanthomonas sp. 10-10</name>
    <dbReference type="NCBI Taxonomy" id="3115848"/>
    <lineage>
        <taxon>Bacteria</taxon>
        <taxon>Pseudomonadati</taxon>
        <taxon>Pseudomonadota</taxon>
        <taxon>Gammaproteobacteria</taxon>
        <taxon>Lysobacterales</taxon>
        <taxon>Lysobacteraceae</taxon>
        <taxon>Xanthomonas</taxon>
    </lineage>
</organism>
<evidence type="ECO:0000313" key="2">
    <source>
        <dbReference type="EMBL" id="XBS38374.1"/>
    </source>
</evidence>
<feature type="domain" description="Enoyl reductase (ER)" evidence="1">
    <location>
        <begin position="129"/>
        <end position="426"/>
    </location>
</feature>
<gene>
    <name evidence="2" type="ORF">VZ068_02180</name>
</gene>
<dbReference type="SMART" id="SM00829">
    <property type="entry name" value="PKS_ER"/>
    <property type="match status" value="1"/>
</dbReference>
<name>A0AAU7P9M2_9XANT</name>
<dbReference type="InterPro" id="IPR052733">
    <property type="entry name" value="Chloroplast_QOR"/>
</dbReference>
<dbReference type="Gene3D" id="3.90.180.10">
    <property type="entry name" value="Medium-chain alcohol dehydrogenases, catalytic domain"/>
    <property type="match status" value="1"/>
</dbReference>
<dbReference type="SUPFAM" id="SSF50129">
    <property type="entry name" value="GroES-like"/>
    <property type="match status" value="1"/>
</dbReference>
<dbReference type="AlphaFoldDB" id="A0AAU7P9M2"/>
<dbReference type="CDD" id="cd08267">
    <property type="entry name" value="MDR1"/>
    <property type="match status" value="1"/>
</dbReference>
<dbReference type="EMBL" id="CP144460">
    <property type="protein sequence ID" value="XBS38374.1"/>
    <property type="molecule type" value="Genomic_DNA"/>
</dbReference>
<dbReference type="Gene3D" id="3.40.50.720">
    <property type="entry name" value="NAD(P)-binding Rossmann-like Domain"/>
    <property type="match status" value="1"/>
</dbReference>
<reference evidence="2" key="1">
    <citation type="submission" date="2024-02" db="EMBL/GenBank/DDBJ databases">
        <title>Complete genome sequence of Xanthomonas sp. 10-10.</title>
        <authorList>
            <person name="Biessy A."/>
            <person name="Ciotola M."/>
            <person name="Cadieux M."/>
            <person name="Soufiane B."/>
            <person name="Laforest M."/>
            <person name="Filion M."/>
        </authorList>
    </citation>
    <scope>NUCLEOTIDE SEQUENCE</scope>
    <source>
        <strain evidence="2">10-10</strain>
    </source>
</reference>
<dbReference type="InterPro" id="IPR011032">
    <property type="entry name" value="GroES-like_sf"/>
</dbReference>
<dbReference type="RefSeq" id="WP_349656763.1">
    <property type="nucleotide sequence ID" value="NZ_CP144460.1"/>
</dbReference>
<dbReference type="Pfam" id="PF08240">
    <property type="entry name" value="ADH_N"/>
    <property type="match status" value="1"/>
</dbReference>
<dbReference type="InterPro" id="IPR020843">
    <property type="entry name" value="ER"/>
</dbReference>
<dbReference type="PANTHER" id="PTHR44013">
    <property type="entry name" value="ZINC-TYPE ALCOHOL DEHYDROGENASE-LIKE PROTEIN C16A3.02C"/>
    <property type="match status" value="1"/>
</dbReference>
<dbReference type="Pfam" id="PF13602">
    <property type="entry name" value="ADH_zinc_N_2"/>
    <property type="match status" value="1"/>
</dbReference>
<dbReference type="SUPFAM" id="SSF51735">
    <property type="entry name" value="NAD(P)-binding Rossmann-fold domains"/>
    <property type="match status" value="1"/>
</dbReference>